<reference evidence="4" key="1">
    <citation type="submission" date="2020-11" db="EMBL/GenBank/DDBJ databases">
        <authorList>
            <person name="Tran Van P."/>
        </authorList>
    </citation>
    <scope>NUCLEOTIDE SEQUENCE</scope>
</reference>
<dbReference type="EMBL" id="OB660226">
    <property type="protein sequence ID" value="CAD7223585.1"/>
    <property type="molecule type" value="Genomic_DNA"/>
</dbReference>
<dbReference type="OrthoDB" id="20689at2759"/>
<dbReference type="GO" id="GO:0005737">
    <property type="term" value="C:cytoplasm"/>
    <property type="evidence" value="ECO:0007669"/>
    <property type="project" value="TreeGrafter"/>
</dbReference>
<keyword evidence="3" id="KW-0440">LIM domain</keyword>
<dbReference type="GO" id="GO:0005911">
    <property type="term" value="C:cell-cell junction"/>
    <property type="evidence" value="ECO:0007669"/>
    <property type="project" value="TreeGrafter"/>
</dbReference>
<dbReference type="GO" id="GO:0045216">
    <property type="term" value="P:cell-cell junction organization"/>
    <property type="evidence" value="ECO:0007669"/>
    <property type="project" value="TreeGrafter"/>
</dbReference>
<evidence type="ECO:0000256" key="1">
    <source>
        <dbReference type="ARBA" id="ARBA00022723"/>
    </source>
</evidence>
<name>A0A7R8ZGL9_9CRUS</name>
<evidence type="ECO:0000256" key="3">
    <source>
        <dbReference type="ARBA" id="ARBA00023038"/>
    </source>
</evidence>
<dbReference type="PANTHER" id="PTHR24210:SF0">
    <property type="entry name" value="LIM DOMAIN-CONTAINING PROTEIN"/>
    <property type="match status" value="1"/>
</dbReference>
<dbReference type="GO" id="GO:0005925">
    <property type="term" value="C:focal adhesion"/>
    <property type="evidence" value="ECO:0007669"/>
    <property type="project" value="TreeGrafter"/>
</dbReference>
<dbReference type="GO" id="GO:1900026">
    <property type="term" value="P:positive regulation of substrate adhesion-dependent cell spreading"/>
    <property type="evidence" value="ECO:0007669"/>
    <property type="project" value="TreeGrafter"/>
</dbReference>
<evidence type="ECO:0000313" key="4">
    <source>
        <dbReference type="EMBL" id="CAD7223585.1"/>
    </source>
</evidence>
<keyword evidence="1" id="KW-0479">Metal-binding</keyword>
<dbReference type="AlphaFoldDB" id="A0A7R8ZGL9"/>
<dbReference type="GO" id="GO:0098609">
    <property type="term" value="P:cell-cell adhesion"/>
    <property type="evidence" value="ECO:0007669"/>
    <property type="project" value="TreeGrafter"/>
</dbReference>
<dbReference type="Pfam" id="PF00412">
    <property type="entry name" value="LIM"/>
    <property type="match status" value="1"/>
</dbReference>
<proteinExistence type="predicted"/>
<dbReference type="CDD" id="cd09335">
    <property type="entry name" value="LIM5_PINCH"/>
    <property type="match status" value="1"/>
</dbReference>
<gene>
    <name evidence="4" type="ORF">CTOB1V02_LOCUS1566</name>
</gene>
<dbReference type="GO" id="GO:0046872">
    <property type="term" value="F:metal ion binding"/>
    <property type="evidence" value="ECO:0007669"/>
    <property type="project" value="UniProtKB-KW"/>
</dbReference>
<dbReference type="FunFam" id="2.10.110.10:FF:000092">
    <property type="entry name" value="LIM domain-containing protein"/>
    <property type="match status" value="1"/>
</dbReference>
<dbReference type="PROSITE" id="PS50023">
    <property type="entry name" value="LIM_DOMAIN_2"/>
    <property type="match status" value="1"/>
</dbReference>
<accession>A0A7R8ZGL9</accession>
<evidence type="ECO:0000256" key="2">
    <source>
        <dbReference type="ARBA" id="ARBA00022833"/>
    </source>
</evidence>
<dbReference type="GO" id="GO:2001046">
    <property type="term" value="P:positive regulation of integrin-mediated signaling pathway"/>
    <property type="evidence" value="ECO:0007669"/>
    <property type="project" value="TreeGrafter"/>
</dbReference>
<organism evidence="4">
    <name type="scientific">Cyprideis torosa</name>
    <dbReference type="NCBI Taxonomy" id="163714"/>
    <lineage>
        <taxon>Eukaryota</taxon>
        <taxon>Metazoa</taxon>
        <taxon>Ecdysozoa</taxon>
        <taxon>Arthropoda</taxon>
        <taxon>Crustacea</taxon>
        <taxon>Oligostraca</taxon>
        <taxon>Ostracoda</taxon>
        <taxon>Podocopa</taxon>
        <taxon>Podocopida</taxon>
        <taxon>Cytherocopina</taxon>
        <taxon>Cytheroidea</taxon>
        <taxon>Cytherideidae</taxon>
        <taxon>Cyprideis</taxon>
    </lineage>
</organism>
<keyword evidence="2" id="KW-0862">Zinc</keyword>
<dbReference type="InterPro" id="IPR017351">
    <property type="entry name" value="PINCH-1-4-like"/>
</dbReference>
<dbReference type="PANTHER" id="PTHR24210">
    <property type="entry name" value="LIM DOMAIN-CONTAINING PROTEIN"/>
    <property type="match status" value="1"/>
</dbReference>
<dbReference type="InterPro" id="IPR001781">
    <property type="entry name" value="Znf_LIM"/>
</dbReference>
<dbReference type="Gene3D" id="2.10.110.10">
    <property type="entry name" value="Cysteine Rich Protein"/>
    <property type="match status" value="1"/>
</dbReference>
<dbReference type="SMART" id="SM00132">
    <property type="entry name" value="LIM"/>
    <property type="match status" value="1"/>
</dbReference>
<protein>
    <submittedName>
        <fullName evidence="4">Uncharacterized protein</fullName>
    </submittedName>
</protein>
<sequence>MGNRHYERRGLAYCEFHFHQLFGNICFVCNQVVSGDVVNAMNKAWCADHFACSFCDRVMTEKTKFYEYDMKPVCKKCYDKFPRELRFRLKKLHEEQGRRQPALNP</sequence>
<dbReference type="SUPFAM" id="SSF57716">
    <property type="entry name" value="Glucocorticoid receptor-like (DNA-binding domain)"/>
    <property type="match status" value="1"/>
</dbReference>